<dbReference type="InterPro" id="IPR051179">
    <property type="entry name" value="WD_repeat_multifunction"/>
</dbReference>
<evidence type="ECO:0000313" key="3">
    <source>
        <dbReference type="EMBL" id="CAD8365318.1"/>
    </source>
</evidence>
<dbReference type="EMBL" id="HBEG01028478">
    <property type="protein sequence ID" value="CAD8365318.1"/>
    <property type="molecule type" value="Transcribed_RNA"/>
</dbReference>
<proteinExistence type="predicted"/>
<dbReference type="PANTHER" id="PTHR19857:SF8">
    <property type="entry name" value="ANGIO-ASSOCIATED MIGRATORY CELL PROTEIN"/>
    <property type="match status" value="1"/>
</dbReference>
<dbReference type="SUPFAM" id="SSF50978">
    <property type="entry name" value="WD40 repeat-like"/>
    <property type="match status" value="1"/>
</dbReference>
<organism evidence="3">
    <name type="scientific">Pyrodinium bahamense</name>
    <dbReference type="NCBI Taxonomy" id="73915"/>
    <lineage>
        <taxon>Eukaryota</taxon>
        <taxon>Sar</taxon>
        <taxon>Alveolata</taxon>
        <taxon>Dinophyceae</taxon>
        <taxon>Gonyaulacales</taxon>
        <taxon>Pyrocystaceae</taxon>
        <taxon>Pyrodinium</taxon>
    </lineage>
</organism>
<keyword evidence="1" id="KW-0853">WD repeat</keyword>
<sequence length="510" mass="54245">MECNCRLPPLVAISRVPGSSIRTGRSAACGSGSLHGCLQGRRFAVPLYLRGPPQQTCTPAVGFPAGQLLVAGTLSVQRRRRRAIVTVRTMLHAAIDKMGRRWETPVSWIGPPTPTSAADGVAARWRAGLGALRVACHDVHAITTLSWQRETLCFGTIAGLVRAVDLESGSVVGEYYLGSHMPAAAISALRYDGATLAAGDARGRVHVWRARLPGSWGFSHSPDWVLSGPEEGEATQVHKAAITALEVVGAGGALASSDSAGVVALWQPLGTARRVAPFHAVDLGAAVQALCADPEHGEGVFAGLANGDLYWLGSDSAGKASSRKLLSRDGDGITALAWDTVTQAVLMGFQDGHVRRWRPGSDDDPEDFARFHHAAVRHIALTMPPAEPAGCACKTLHMVSTGADGRVGVWDIDTKEPLWGLQGLSPSHLVALGDQTRLVCNGVVINIGMDSRRRTFSQSWKDPRPDKFGAPTCEAVLCFDLLPEYMGGAKPKGEGEHFWPSRAEKYANCQ</sequence>
<dbReference type="AlphaFoldDB" id="A0A7S0AJH4"/>
<dbReference type="InterPro" id="IPR001680">
    <property type="entry name" value="WD40_rpt"/>
</dbReference>
<accession>A0A7S0AJH4</accession>
<dbReference type="SMART" id="SM00320">
    <property type="entry name" value="WD40"/>
    <property type="match status" value="4"/>
</dbReference>
<gene>
    <name evidence="3" type="ORF">PBAH0796_LOCUS17323</name>
</gene>
<dbReference type="Gene3D" id="2.130.10.10">
    <property type="entry name" value="YVTN repeat-like/Quinoprotein amine dehydrogenase"/>
    <property type="match status" value="2"/>
</dbReference>
<dbReference type="InterPro" id="IPR015943">
    <property type="entry name" value="WD40/YVTN_repeat-like_dom_sf"/>
</dbReference>
<dbReference type="PANTHER" id="PTHR19857">
    <property type="entry name" value="MITOCHONDRIAL DIVISION PROTEIN 1-RELATED"/>
    <property type="match status" value="1"/>
</dbReference>
<evidence type="ECO:0000256" key="2">
    <source>
        <dbReference type="ARBA" id="ARBA00022737"/>
    </source>
</evidence>
<protein>
    <submittedName>
        <fullName evidence="3">Uncharacterized protein</fullName>
    </submittedName>
</protein>
<name>A0A7S0AJH4_9DINO</name>
<keyword evidence="2" id="KW-0677">Repeat</keyword>
<reference evidence="3" key="1">
    <citation type="submission" date="2021-01" db="EMBL/GenBank/DDBJ databases">
        <authorList>
            <person name="Corre E."/>
            <person name="Pelletier E."/>
            <person name="Niang G."/>
            <person name="Scheremetjew M."/>
            <person name="Finn R."/>
            <person name="Kale V."/>
            <person name="Holt S."/>
            <person name="Cochrane G."/>
            <person name="Meng A."/>
            <person name="Brown T."/>
            <person name="Cohen L."/>
        </authorList>
    </citation>
    <scope>NUCLEOTIDE SEQUENCE</scope>
    <source>
        <strain evidence="3">Pbaha01</strain>
    </source>
</reference>
<dbReference type="InterPro" id="IPR036322">
    <property type="entry name" value="WD40_repeat_dom_sf"/>
</dbReference>
<evidence type="ECO:0000256" key="1">
    <source>
        <dbReference type="ARBA" id="ARBA00022574"/>
    </source>
</evidence>